<dbReference type="EMBL" id="JBHSGF010000003">
    <property type="protein sequence ID" value="MFC4554679.1"/>
    <property type="molecule type" value="Genomic_DNA"/>
</dbReference>
<evidence type="ECO:0000313" key="5">
    <source>
        <dbReference type="EMBL" id="MFC4554679.1"/>
    </source>
</evidence>
<dbReference type="Proteomes" id="UP001595955">
    <property type="component" value="Unassembled WGS sequence"/>
</dbReference>
<dbReference type="SUPFAM" id="SSF53613">
    <property type="entry name" value="Ribokinase-like"/>
    <property type="match status" value="1"/>
</dbReference>
<dbReference type="Pfam" id="PF00294">
    <property type="entry name" value="PfkB"/>
    <property type="match status" value="2"/>
</dbReference>
<feature type="domain" description="Carbohydrate kinase PfkB" evidence="4">
    <location>
        <begin position="4"/>
        <end position="138"/>
    </location>
</feature>
<comment type="caution">
    <text evidence="5">The sequence shown here is derived from an EMBL/GenBank/DDBJ whole genome shotgun (WGS) entry which is preliminary data.</text>
</comment>
<sequence length="323" mass="33591">MKAIVAGIASQDMILPVESFPVPYTRVRSVPHEIVTGVGGVGFSVARTLAALGDEVCLAAPLGEDAAAAAIDAAAFRFGMTTALCSRTLPRTPRAVVLVDPMGRRQINVDLGDAPSALLDPDHLEEPLLTTDVVVLGNIDLCRPLVRMAQAAGVPVMVDLQDVRGVENPDDEDFLAADVVSMCNDRVHGREEEVLLSLRDRSTARLLVMTLGDDGALVLTPELAEPARVAAYDVGEVSYPSGAGDTFFAALAHYLYAERLAPLAAVRRAVVAAAWVISHPGDPDWLSTEVVDAVADGATDGAPEAQAGAEAGAGDPDRGAAVG</sequence>
<evidence type="ECO:0000313" key="6">
    <source>
        <dbReference type="Proteomes" id="UP001595955"/>
    </source>
</evidence>
<feature type="region of interest" description="Disordered" evidence="3">
    <location>
        <begin position="298"/>
        <end position="323"/>
    </location>
</feature>
<evidence type="ECO:0000259" key="4">
    <source>
        <dbReference type="Pfam" id="PF00294"/>
    </source>
</evidence>
<proteinExistence type="predicted"/>
<evidence type="ECO:0000256" key="2">
    <source>
        <dbReference type="ARBA" id="ARBA00022777"/>
    </source>
</evidence>
<dbReference type="InterPro" id="IPR029056">
    <property type="entry name" value="Ribokinase-like"/>
</dbReference>
<keyword evidence="1 5" id="KW-0808">Transferase</keyword>
<dbReference type="Gene3D" id="3.40.1190.20">
    <property type="match status" value="1"/>
</dbReference>
<dbReference type="EC" id="2.7.1.-" evidence="5"/>
<accession>A0ABV9D8P9</accession>
<feature type="domain" description="Carbohydrate kinase PfkB" evidence="4">
    <location>
        <begin position="202"/>
        <end position="282"/>
    </location>
</feature>
<keyword evidence="6" id="KW-1185">Reference proteome</keyword>
<evidence type="ECO:0000256" key="3">
    <source>
        <dbReference type="SAM" id="MobiDB-lite"/>
    </source>
</evidence>
<keyword evidence="2 5" id="KW-0418">Kinase</keyword>
<gene>
    <name evidence="5" type="ORF">ACFO3F_05410</name>
</gene>
<dbReference type="RefSeq" id="WP_122825246.1">
    <property type="nucleotide sequence ID" value="NZ_CP033325.1"/>
</dbReference>
<dbReference type="GO" id="GO:0016301">
    <property type="term" value="F:kinase activity"/>
    <property type="evidence" value="ECO:0007669"/>
    <property type="project" value="UniProtKB-KW"/>
</dbReference>
<organism evidence="5 6">
    <name type="scientific">Georgenia faecalis</name>
    <dbReference type="NCBI Taxonomy" id="2483799"/>
    <lineage>
        <taxon>Bacteria</taxon>
        <taxon>Bacillati</taxon>
        <taxon>Actinomycetota</taxon>
        <taxon>Actinomycetes</taxon>
        <taxon>Micrococcales</taxon>
        <taxon>Bogoriellaceae</taxon>
        <taxon>Georgenia</taxon>
    </lineage>
</organism>
<reference evidence="6" key="1">
    <citation type="journal article" date="2019" name="Int. J. Syst. Evol. Microbiol.">
        <title>The Global Catalogue of Microorganisms (GCM) 10K type strain sequencing project: providing services to taxonomists for standard genome sequencing and annotation.</title>
        <authorList>
            <consortium name="The Broad Institute Genomics Platform"/>
            <consortium name="The Broad Institute Genome Sequencing Center for Infectious Disease"/>
            <person name="Wu L."/>
            <person name="Ma J."/>
        </authorList>
    </citation>
    <scope>NUCLEOTIDE SEQUENCE [LARGE SCALE GENOMIC DNA]</scope>
    <source>
        <strain evidence="6">JCM 3369</strain>
    </source>
</reference>
<dbReference type="PANTHER" id="PTHR10584:SF166">
    <property type="entry name" value="RIBOKINASE"/>
    <property type="match status" value="1"/>
</dbReference>
<name>A0ABV9D8P9_9MICO</name>
<dbReference type="InterPro" id="IPR011611">
    <property type="entry name" value="PfkB_dom"/>
</dbReference>
<protein>
    <submittedName>
        <fullName evidence="5">Carbohydrate kinase family protein</fullName>
        <ecNumber evidence="5">2.7.1.-</ecNumber>
    </submittedName>
</protein>
<dbReference type="PANTHER" id="PTHR10584">
    <property type="entry name" value="SUGAR KINASE"/>
    <property type="match status" value="1"/>
</dbReference>
<evidence type="ECO:0000256" key="1">
    <source>
        <dbReference type="ARBA" id="ARBA00022679"/>
    </source>
</evidence>